<dbReference type="Proteomes" id="UP000077051">
    <property type="component" value="Unassembled WGS sequence"/>
</dbReference>
<evidence type="ECO:0000256" key="1">
    <source>
        <dbReference type="SAM" id="Phobius"/>
    </source>
</evidence>
<keyword evidence="3" id="KW-1185">Reference proteome</keyword>
<protein>
    <submittedName>
        <fullName evidence="2">Uncharacterized protein</fullName>
    </submittedName>
</protein>
<keyword evidence="1" id="KW-0812">Transmembrane</keyword>
<gene>
    <name evidence="2" type="ORF">MUCCIDRAFT_108400</name>
</gene>
<evidence type="ECO:0000313" key="3">
    <source>
        <dbReference type="Proteomes" id="UP000077051"/>
    </source>
</evidence>
<evidence type="ECO:0000313" key="2">
    <source>
        <dbReference type="EMBL" id="OAD04572.1"/>
    </source>
</evidence>
<organism evidence="2 3">
    <name type="scientific">Mucor lusitanicus CBS 277.49</name>
    <dbReference type="NCBI Taxonomy" id="747725"/>
    <lineage>
        <taxon>Eukaryota</taxon>
        <taxon>Fungi</taxon>
        <taxon>Fungi incertae sedis</taxon>
        <taxon>Mucoromycota</taxon>
        <taxon>Mucoromycotina</taxon>
        <taxon>Mucoromycetes</taxon>
        <taxon>Mucorales</taxon>
        <taxon>Mucorineae</taxon>
        <taxon>Mucoraceae</taxon>
        <taxon>Mucor</taxon>
    </lineage>
</organism>
<comment type="caution">
    <text evidence="2">The sequence shown here is derived from an EMBL/GenBank/DDBJ whole genome shotgun (WGS) entry which is preliminary data.</text>
</comment>
<dbReference type="OrthoDB" id="2239673at2759"/>
<feature type="transmembrane region" description="Helical" evidence="1">
    <location>
        <begin position="20"/>
        <end position="41"/>
    </location>
</feature>
<dbReference type="AlphaFoldDB" id="A0A162THA0"/>
<reference evidence="2 3" key="1">
    <citation type="submission" date="2015-06" db="EMBL/GenBank/DDBJ databases">
        <title>Expansion of signal transduction pathways in fungi by whole-genome duplication.</title>
        <authorList>
            <consortium name="DOE Joint Genome Institute"/>
            <person name="Corrochano L.M."/>
            <person name="Kuo A."/>
            <person name="Marcet-Houben M."/>
            <person name="Polaino S."/>
            <person name="Salamov A."/>
            <person name="Villalobos J.M."/>
            <person name="Alvarez M.I."/>
            <person name="Avalos J."/>
            <person name="Benito E.P."/>
            <person name="Benoit I."/>
            <person name="Burger G."/>
            <person name="Camino L.P."/>
            <person name="Canovas D."/>
            <person name="Cerda-Olmedo E."/>
            <person name="Cheng J.-F."/>
            <person name="Dominguez A."/>
            <person name="Elias M."/>
            <person name="Eslava A.P."/>
            <person name="Glaser F."/>
            <person name="Grimwood J."/>
            <person name="Gutierrez G."/>
            <person name="Heitman J."/>
            <person name="Henrissat B."/>
            <person name="Iturriaga E.A."/>
            <person name="Lang B.F."/>
            <person name="Lavin J.L."/>
            <person name="Lee S."/>
            <person name="Li W."/>
            <person name="Lindquist E."/>
            <person name="Lopez-Garcia S."/>
            <person name="Luque E.M."/>
            <person name="Marcos A.T."/>
            <person name="Martin J."/>
            <person name="Mccluskey K."/>
            <person name="Medina H.R."/>
            <person name="Miralles-Duran A."/>
            <person name="Miyazaki A."/>
            <person name="Munoz-Torres E."/>
            <person name="Oguiza J.A."/>
            <person name="Ohm R."/>
            <person name="Olmedo M."/>
            <person name="Orejas M."/>
            <person name="Ortiz-Castellanos L."/>
            <person name="Pisabarro A.G."/>
            <person name="Rodriguez-Romero J."/>
            <person name="Ruiz-Herrera J."/>
            <person name="Ruiz-Vazquez R."/>
            <person name="Sanz C."/>
            <person name="Schackwitz W."/>
            <person name="Schmutz J."/>
            <person name="Shahriari M."/>
            <person name="Shelest E."/>
            <person name="Silva-Franco F."/>
            <person name="Soanes D."/>
            <person name="Syed K."/>
            <person name="Tagua V.G."/>
            <person name="Talbot N.J."/>
            <person name="Thon M."/>
            <person name="De Vries R.P."/>
            <person name="Wiebenga A."/>
            <person name="Yadav J.S."/>
            <person name="Braun E.L."/>
            <person name="Baker S."/>
            <person name="Garre V."/>
            <person name="Horwitz B."/>
            <person name="Torres-Martinez S."/>
            <person name="Idnurm A."/>
            <person name="Herrera-Estrella A."/>
            <person name="Gabaldon T."/>
            <person name="Grigoriev I.V."/>
        </authorList>
    </citation>
    <scope>NUCLEOTIDE SEQUENCE [LARGE SCALE GENOMIC DNA]</scope>
    <source>
        <strain evidence="2 3">CBS 277.49</strain>
    </source>
</reference>
<name>A0A162THA0_MUCCL</name>
<accession>A0A162THA0</accession>
<dbReference type="EMBL" id="AMYB01000003">
    <property type="protein sequence ID" value="OAD04572.1"/>
    <property type="molecule type" value="Genomic_DNA"/>
</dbReference>
<keyword evidence="1" id="KW-1133">Transmembrane helix</keyword>
<sequence>MSDKNVVVATAGPTLTSAQVALIAMGIVACSSFVLAVYIWSRSLLNQRRERMLDNATPTTRVADTEENMYRRHQQQQHVHLAHDYARSTIHDTSLLQQQPAYTTNTAYFTHNGLPLPPTFKSKS</sequence>
<proteinExistence type="predicted"/>
<dbReference type="PROSITE" id="PS51257">
    <property type="entry name" value="PROKAR_LIPOPROTEIN"/>
    <property type="match status" value="1"/>
</dbReference>
<dbReference type="VEuPathDB" id="FungiDB:MUCCIDRAFT_108400"/>
<keyword evidence="1" id="KW-0472">Membrane</keyword>